<protein>
    <submittedName>
        <fullName evidence="1">Uncharacterized protein</fullName>
    </submittedName>
</protein>
<accession>A0ACB8B3X6</accession>
<dbReference type="Proteomes" id="UP000790709">
    <property type="component" value="Unassembled WGS sequence"/>
</dbReference>
<keyword evidence="2" id="KW-1185">Reference proteome</keyword>
<evidence type="ECO:0000313" key="1">
    <source>
        <dbReference type="EMBL" id="KAH7920332.1"/>
    </source>
</evidence>
<name>A0ACB8B3X6_9AGAM</name>
<evidence type="ECO:0000313" key="2">
    <source>
        <dbReference type="Proteomes" id="UP000790709"/>
    </source>
</evidence>
<sequence>MVDTSTLLSAPANTSSATGVNREGLNTVEEITAALAVVHISAKDAQTILNAVLEATETEASLLPELPAPGSPSASAPASVAPTTASVNPDADVDGTTDSTPVPTVTAASPDPPTTAVAPTAIADPPPALTAPYGQGAILIPPEPLPAPQIWIQRYKSFDYEVPGPGAARPFYCITKGSRLGVFSGWATMSPLVIGVSRAVLTRVASVAKGVELFHEAVDNLTVELI</sequence>
<proteinExistence type="predicted"/>
<dbReference type="EMBL" id="MU266587">
    <property type="protein sequence ID" value="KAH7920332.1"/>
    <property type="molecule type" value="Genomic_DNA"/>
</dbReference>
<organism evidence="1 2">
    <name type="scientific">Leucogyrophana mollusca</name>
    <dbReference type="NCBI Taxonomy" id="85980"/>
    <lineage>
        <taxon>Eukaryota</taxon>
        <taxon>Fungi</taxon>
        <taxon>Dikarya</taxon>
        <taxon>Basidiomycota</taxon>
        <taxon>Agaricomycotina</taxon>
        <taxon>Agaricomycetes</taxon>
        <taxon>Agaricomycetidae</taxon>
        <taxon>Boletales</taxon>
        <taxon>Boletales incertae sedis</taxon>
        <taxon>Leucogyrophana</taxon>
    </lineage>
</organism>
<gene>
    <name evidence="1" type="ORF">BV22DRAFT_1133153</name>
</gene>
<reference evidence="1" key="1">
    <citation type="journal article" date="2021" name="New Phytol.">
        <title>Evolutionary innovations through gain and loss of genes in the ectomycorrhizal Boletales.</title>
        <authorList>
            <person name="Wu G."/>
            <person name="Miyauchi S."/>
            <person name="Morin E."/>
            <person name="Kuo A."/>
            <person name="Drula E."/>
            <person name="Varga T."/>
            <person name="Kohler A."/>
            <person name="Feng B."/>
            <person name="Cao Y."/>
            <person name="Lipzen A."/>
            <person name="Daum C."/>
            <person name="Hundley H."/>
            <person name="Pangilinan J."/>
            <person name="Johnson J."/>
            <person name="Barry K."/>
            <person name="LaButti K."/>
            <person name="Ng V."/>
            <person name="Ahrendt S."/>
            <person name="Min B."/>
            <person name="Choi I.G."/>
            <person name="Park H."/>
            <person name="Plett J.M."/>
            <person name="Magnuson J."/>
            <person name="Spatafora J.W."/>
            <person name="Nagy L.G."/>
            <person name="Henrissat B."/>
            <person name="Grigoriev I.V."/>
            <person name="Yang Z.L."/>
            <person name="Xu J."/>
            <person name="Martin F.M."/>
        </authorList>
    </citation>
    <scope>NUCLEOTIDE SEQUENCE</scope>
    <source>
        <strain evidence="1">KUC20120723A-06</strain>
    </source>
</reference>
<comment type="caution">
    <text evidence="1">The sequence shown here is derived from an EMBL/GenBank/DDBJ whole genome shotgun (WGS) entry which is preliminary data.</text>
</comment>